<dbReference type="CDD" id="cd09272">
    <property type="entry name" value="RNase_HI_RT_Ty1"/>
    <property type="match status" value="1"/>
</dbReference>
<evidence type="ECO:0000313" key="4">
    <source>
        <dbReference type="Proteomes" id="UP001054252"/>
    </source>
</evidence>
<dbReference type="InterPro" id="IPR001584">
    <property type="entry name" value="Integrase_cat-core"/>
</dbReference>
<dbReference type="SUPFAM" id="SSF56672">
    <property type="entry name" value="DNA/RNA polymerases"/>
    <property type="match status" value="1"/>
</dbReference>
<dbReference type="PROSITE" id="PS50994">
    <property type="entry name" value="INTEGRASE"/>
    <property type="match status" value="1"/>
</dbReference>
<evidence type="ECO:0000259" key="2">
    <source>
        <dbReference type="PROSITE" id="PS50994"/>
    </source>
</evidence>
<dbReference type="InterPro" id="IPR012337">
    <property type="entry name" value="RNaseH-like_sf"/>
</dbReference>
<dbReference type="SUPFAM" id="SSF53098">
    <property type="entry name" value="Ribonuclease H-like"/>
    <property type="match status" value="1"/>
</dbReference>
<proteinExistence type="predicted"/>
<feature type="region of interest" description="Disordered" evidence="1">
    <location>
        <begin position="93"/>
        <end position="116"/>
    </location>
</feature>
<name>A0AAV5J3M4_9ROSI</name>
<dbReference type="AlphaFoldDB" id="A0AAV5J3M4"/>
<dbReference type="EMBL" id="BPVZ01000023">
    <property type="protein sequence ID" value="GKV05521.1"/>
    <property type="molecule type" value="Genomic_DNA"/>
</dbReference>
<dbReference type="PANTHER" id="PTHR11439">
    <property type="entry name" value="GAG-POL-RELATED RETROTRANSPOSON"/>
    <property type="match status" value="1"/>
</dbReference>
<protein>
    <recommendedName>
        <fullName evidence="2">Integrase catalytic domain-containing protein</fullName>
    </recommendedName>
</protein>
<dbReference type="GO" id="GO:0015074">
    <property type="term" value="P:DNA integration"/>
    <property type="evidence" value="ECO:0007669"/>
    <property type="project" value="InterPro"/>
</dbReference>
<comment type="caution">
    <text evidence="3">The sequence shown here is derived from an EMBL/GenBank/DDBJ whole genome shotgun (WGS) entry which is preliminary data.</text>
</comment>
<organism evidence="3 4">
    <name type="scientific">Rubroshorea leprosula</name>
    <dbReference type="NCBI Taxonomy" id="152421"/>
    <lineage>
        <taxon>Eukaryota</taxon>
        <taxon>Viridiplantae</taxon>
        <taxon>Streptophyta</taxon>
        <taxon>Embryophyta</taxon>
        <taxon>Tracheophyta</taxon>
        <taxon>Spermatophyta</taxon>
        <taxon>Magnoliopsida</taxon>
        <taxon>eudicotyledons</taxon>
        <taxon>Gunneridae</taxon>
        <taxon>Pentapetalae</taxon>
        <taxon>rosids</taxon>
        <taxon>malvids</taxon>
        <taxon>Malvales</taxon>
        <taxon>Dipterocarpaceae</taxon>
        <taxon>Rubroshorea</taxon>
    </lineage>
</organism>
<feature type="domain" description="Integrase catalytic" evidence="2">
    <location>
        <begin position="261"/>
        <end position="310"/>
    </location>
</feature>
<dbReference type="GO" id="GO:0003676">
    <property type="term" value="F:nucleic acid binding"/>
    <property type="evidence" value="ECO:0007669"/>
    <property type="project" value="InterPro"/>
</dbReference>
<reference evidence="3 4" key="1">
    <citation type="journal article" date="2021" name="Commun. Biol.">
        <title>The genome of Shorea leprosula (Dipterocarpaceae) highlights the ecological relevance of drought in aseasonal tropical rainforests.</title>
        <authorList>
            <person name="Ng K.K.S."/>
            <person name="Kobayashi M.J."/>
            <person name="Fawcett J.A."/>
            <person name="Hatakeyama M."/>
            <person name="Paape T."/>
            <person name="Ng C.H."/>
            <person name="Ang C.C."/>
            <person name="Tnah L.H."/>
            <person name="Lee C.T."/>
            <person name="Nishiyama T."/>
            <person name="Sese J."/>
            <person name="O'Brien M.J."/>
            <person name="Copetti D."/>
            <person name="Mohd Noor M.I."/>
            <person name="Ong R.C."/>
            <person name="Putra M."/>
            <person name="Sireger I.Z."/>
            <person name="Indrioko S."/>
            <person name="Kosugi Y."/>
            <person name="Izuno A."/>
            <person name="Isagi Y."/>
            <person name="Lee S.L."/>
            <person name="Shimizu K.K."/>
        </authorList>
    </citation>
    <scope>NUCLEOTIDE SEQUENCE [LARGE SCALE GENOMIC DNA]</scope>
    <source>
        <strain evidence="3">214</strain>
    </source>
</reference>
<sequence length="766" mass="87221">MSSNNHGSSLSYPPLFIGKNYNVWAIKMKTFLREGDERVKGQNMVTLKREFAMLKMKDTETVHQYFSKVMDMVNKIRLNAVLRAEDTAEGAFQAKEKQHAAGYGRRQLPSRAERGKAVDVPSQESLKYSAGFARSMVTLRDTAKPKLARVDMVDNCFPLLWKSPIQSVHVSKVDNTDLRHMTYGHFNVKSLKFMQYNELVRDVSEIYLNGDVCGSCQYGKLHRQSFPVNQSWRAKQKLELVHTDKKFKALFEKQSGCQINTLRLDNGKEYTSSEFDKFCEDAGIAHQLTVPCTPQQNGVAERKKRTIMEMASPKAIEFITWQLGKLPFTDVQFDENAYWDWNKKEAVKAILANDDAEASKKADQNLFDDSEVDGIDAYQDTPEEIDMINKNGTWELTSKPEEKHVIGVKRVYRTKMSPDGSIHKHKARLVVKGYAQRPRVDYGDTFAPVARHDTIRLLLALSACMGWKLYLMDVKSAFLKGYLQEDIFVEQPEGFVISGQECSKALFKVKMNQLWSDLQMPHQFKTAMNTEFEMSNLGEMSYFLGVEITQLVDGIYVSQHKYSLNVLKKFNMEVANLWKHHCQVHYGAAKRVIRYLKGTFDYGLMFKKSKACVLELEGYADSDWAGCFEDAKSTTGLVFNLGSAAFSWISRKQDAVAQSTAEAKYIAAAEAASHSAWICKVLTDVRCQQIQPCVLHCDNNKAFAIAHNPVQHGRTKHINVKCHVLRNMVQNNELKLIFCSTEEQVADTLIKALPRAKFEMQGVIEE</sequence>
<evidence type="ECO:0000313" key="3">
    <source>
        <dbReference type="EMBL" id="GKV05521.1"/>
    </source>
</evidence>
<dbReference type="Proteomes" id="UP001054252">
    <property type="component" value="Unassembled WGS sequence"/>
</dbReference>
<gene>
    <name evidence="3" type="ORF">SLEP1_g17522</name>
</gene>
<dbReference type="Pfam" id="PF13976">
    <property type="entry name" value="gag_pre-integrs"/>
    <property type="match status" value="1"/>
</dbReference>
<dbReference type="InterPro" id="IPR036397">
    <property type="entry name" value="RNaseH_sf"/>
</dbReference>
<dbReference type="InterPro" id="IPR043502">
    <property type="entry name" value="DNA/RNA_pol_sf"/>
</dbReference>
<dbReference type="InterPro" id="IPR025724">
    <property type="entry name" value="GAG-pre-integrase_dom"/>
</dbReference>
<dbReference type="Pfam" id="PF07727">
    <property type="entry name" value="RVT_2"/>
    <property type="match status" value="2"/>
</dbReference>
<dbReference type="PANTHER" id="PTHR11439:SF502">
    <property type="entry name" value="SECRETED RXLR EFFECTOR PROTEIN 161-LIKE"/>
    <property type="match status" value="1"/>
</dbReference>
<dbReference type="InterPro" id="IPR013103">
    <property type="entry name" value="RVT_2"/>
</dbReference>
<keyword evidence="4" id="KW-1185">Reference proteome</keyword>
<accession>A0AAV5J3M4</accession>
<dbReference type="Gene3D" id="3.30.420.10">
    <property type="entry name" value="Ribonuclease H-like superfamily/Ribonuclease H"/>
    <property type="match status" value="1"/>
</dbReference>
<evidence type="ECO:0000256" key="1">
    <source>
        <dbReference type="SAM" id="MobiDB-lite"/>
    </source>
</evidence>